<accession>A0A6D2ICM6</accession>
<reference evidence="1" key="1">
    <citation type="submission" date="2020-01" db="EMBL/GenBank/DDBJ databases">
        <authorList>
            <person name="Mishra B."/>
        </authorList>
    </citation>
    <scope>NUCLEOTIDE SEQUENCE [LARGE SCALE GENOMIC DNA]</scope>
</reference>
<keyword evidence="2" id="KW-1185">Reference proteome</keyword>
<sequence length="161" mass="18279">MLVFISSGSNLARNVNPTVMISIHKTRIFRIFVLILGVDNFGVQNRTLLPTGLGGLLSWDLVADIVKFGGRGHFLTYDFDLFLAAKLNLRWTIIFNRCSLLLLLQFLSPPWFWIGLGDRFKAAPVSDSSPQVVSYIFELQVESLIEEDKEFVHVMFERDGV</sequence>
<comment type="caution">
    <text evidence="1">The sequence shown here is derived from an EMBL/GenBank/DDBJ whole genome shotgun (WGS) entry which is preliminary data.</text>
</comment>
<gene>
    <name evidence="1" type="ORF">MERR_LOCUS13230</name>
</gene>
<evidence type="ECO:0000313" key="2">
    <source>
        <dbReference type="Proteomes" id="UP000467841"/>
    </source>
</evidence>
<name>A0A6D2ICM6_9BRAS</name>
<protein>
    <submittedName>
        <fullName evidence="1">Uncharacterized protein</fullName>
    </submittedName>
</protein>
<dbReference type="Proteomes" id="UP000467841">
    <property type="component" value="Unassembled WGS sequence"/>
</dbReference>
<evidence type="ECO:0000313" key="1">
    <source>
        <dbReference type="EMBL" id="CAA7025995.1"/>
    </source>
</evidence>
<organism evidence="1 2">
    <name type="scientific">Microthlaspi erraticum</name>
    <dbReference type="NCBI Taxonomy" id="1685480"/>
    <lineage>
        <taxon>Eukaryota</taxon>
        <taxon>Viridiplantae</taxon>
        <taxon>Streptophyta</taxon>
        <taxon>Embryophyta</taxon>
        <taxon>Tracheophyta</taxon>
        <taxon>Spermatophyta</taxon>
        <taxon>Magnoliopsida</taxon>
        <taxon>eudicotyledons</taxon>
        <taxon>Gunneridae</taxon>
        <taxon>Pentapetalae</taxon>
        <taxon>rosids</taxon>
        <taxon>malvids</taxon>
        <taxon>Brassicales</taxon>
        <taxon>Brassicaceae</taxon>
        <taxon>Coluteocarpeae</taxon>
        <taxon>Microthlaspi</taxon>
    </lineage>
</organism>
<dbReference type="AlphaFoldDB" id="A0A6D2ICM6"/>
<proteinExistence type="predicted"/>
<dbReference type="EMBL" id="CACVBM020001047">
    <property type="protein sequence ID" value="CAA7025995.1"/>
    <property type="molecule type" value="Genomic_DNA"/>
</dbReference>